<name>F8DHW1_STREP</name>
<organism evidence="1 2">
    <name type="scientific">Streptococcus parasanguinis (strain ATCC 15912 / DSM 6778 / CIP 104372 / LMG 14537)</name>
    <dbReference type="NCBI Taxonomy" id="760570"/>
    <lineage>
        <taxon>Bacteria</taxon>
        <taxon>Bacillati</taxon>
        <taxon>Bacillota</taxon>
        <taxon>Bacilli</taxon>
        <taxon>Lactobacillales</taxon>
        <taxon>Streptococcaceae</taxon>
        <taxon>Streptococcus</taxon>
    </lineage>
</organism>
<accession>F8DHW1</accession>
<sequence length="269" mass="31923">MTDPKYKLKHIRFKSNQRFAPTRVHNIVLELYKWAVSDYSCYRIINSFFDSNRNNNETQLVINSRIEDLKDEQEVIYNNSVNIDSFNELKRLLLSLFNNNLSAQDYRMIYSYYLEYITMRWRRTPGRFGKVVYEPLIKYKRKELFGNKDFSKSKCDVVYKNNRDKSLYIYECKFGLSTFFYHLRVNINTATGRLKKNGIRANRKIQYLEECNNVFKTSSDVINLDVKIVTLATRSSIISSVGLLRGIDLMTRDELEAKDFYDLLKNKGV</sequence>
<proteinExistence type="predicted"/>
<dbReference type="AlphaFoldDB" id="F8DHW1"/>
<dbReference type="GeneID" id="10836404"/>
<dbReference type="Proteomes" id="UP000001502">
    <property type="component" value="Chromosome"/>
</dbReference>
<gene>
    <name evidence="1" type="ordered locus">HMPREF0833_11854</name>
</gene>
<evidence type="ECO:0000313" key="2">
    <source>
        <dbReference type="Proteomes" id="UP000001502"/>
    </source>
</evidence>
<protein>
    <submittedName>
        <fullName evidence="1">Uncharacterized protein</fullName>
    </submittedName>
</protein>
<reference evidence="2" key="1">
    <citation type="submission" date="2011-06" db="EMBL/GenBank/DDBJ databases">
        <title>Complete sequence of Streptococcus parasanguinis strain ATCC 15912.</title>
        <authorList>
            <person name="Muzny D."/>
            <person name="Qin X."/>
            <person name="Buhay C."/>
            <person name="Dugan-Rocha S."/>
            <person name="Ding Y."/>
            <person name="Chen G."/>
            <person name="Hawes A."/>
            <person name="Holder M."/>
            <person name="Jhangiani S."/>
            <person name="Johnson A."/>
            <person name="Khan Z."/>
            <person name="Li Z."/>
            <person name="Liu W."/>
            <person name="Liu X."/>
            <person name="Perez L."/>
            <person name="Shen H."/>
            <person name="Wang Q."/>
            <person name="Watt J."/>
            <person name="Xi L."/>
            <person name="Xin Y."/>
            <person name="Zhou J."/>
            <person name="Deng J."/>
            <person name="Jiang H."/>
            <person name="Liu Y."/>
            <person name="Qu J."/>
            <person name="Song X.-Z."/>
            <person name="Zhang L."/>
            <person name="Villasana D."/>
            <person name="Johnson A."/>
            <person name="Liu J."/>
            <person name="Liyanage D."/>
            <person name="Lorensuhewa L."/>
            <person name="Robinson T."/>
            <person name="Song A."/>
            <person name="Song B.-B."/>
            <person name="Dinh H."/>
            <person name="Thornton R."/>
            <person name="Coyle M."/>
            <person name="Francisco L."/>
            <person name="Jackson L."/>
            <person name="Javaid M."/>
            <person name="Korchina V."/>
            <person name="Kovar C."/>
            <person name="Mata R."/>
            <person name="Mathew T."/>
            <person name="Ngo R."/>
            <person name="Nguyen L."/>
            <person name="Nguyen N."/>
            <person name="Okwuonu G."/>
            <person name="Ongeri F."/>
            <person name="Pham C."/>
            <person name="Simmons D."/>
            <person name="Wilczek-Boney K."/>
            <person name="Hale W."/>
            <person name="Jakkamsetti A."/>
            <person name="Pham P."/>
            <person name="Ruth R."/>
            <person name="San Lucas F."/>
            <person name="Warren J."/>
            <person name="Zhang J."/>
            <person name="Zhao Z."/>
            <person name="Zhou C."/>
            <person name="Zhu D."/>
            <person name="Lee S."/>
            <person name="Bess C."/>
            <person name="Blankenburg K."/>
            <person name="Forbes L."/>
            <person name="Fu Q."/>
            <person name="Gubbala S."/>
            <person name="Hirani K."/>
            <person name="Jayaseelan J.C."/>
            <person name="Lara F."/>
            <person name="Munidasa M."/>
            <person name="Palculict T."/>
            <person name="Patil S."/>
            <person name="Pu L.-L."/>
            <person name="Saada N."/>
            <person name="Tang L."/>
            <person name="Weissenberger G."/>
            <person name="Zhu Y."/>
            <person name="Hemphill L."/>
            <person name="Shang Y."/>
            <person name="Youmans B."/>
            <person name="Ayvaz T."/>
            <person name="Ross M."/>
            <person name="Santibanez J."/>
            <person name="Aqrawi P."/>
            <person name="Gross S."/>
            <person name="Joshi V."/>
            <person name="Fowler G."/>
            <person name="Nazareth L."/>
            <person name="Reid J."/>
            <person name="Worley K."/>
            <person name="Petrosino J."/>
            <person name="Highlander S."/>
            <person name="Gibbs R."/>
        </authorList>
    </citation>
    <scope>NUCLEOTIDE SEQUENCE [LARGE SCALE GENOMIC DNA]</scope>
    <source>
        <strain evidence="2">ATCC 15912 / DSM 6778 / CIP 104372 / LMG 14537</strain>
    </source>
</reference>
<dbReference type="EMBL" id="CP002843">
    <property type="protein sequence ID" value="AEH56885.1"/>
    <property type="molecule type" value="Genomic_DNA"/>
</dbReference>
<dbReference type="KEGG" id="scp:HMPREF0833_11854"/>
<dbReference type="HOGENOM" id="CLU_1034118_0_0_9"/>
<evidence type="ECO:0000313" key="1">
    <source>
        <dbReference type="EMBL" id="AEH56885.1"/>
    </source>
</evidence>
<dbReference type="RefSeq" id="WP_013904650.1">
    <property type="nucleotide sequence ID" value="NC_015678.1"/>
</dbReference>